<dbReference type="PATRIC" id="fig|717774.3.peg.2202"/>
<dbReference type="Gene3D" id="3.30.2350.10">
    <property type="entry name" value="Pseudouridine synthase"/>
    <property type="match status" value="1"/>
</dbReference>
<dbReference type="EMBL" id="CP002583">
    <property type="protein sequence ID" value="ADZ91381.1"/>
    <property type="molecule type" value="Genomic_DNA"/>
</dbReference>
<dbReference type="KEGG" id="mme:Marme_2138"/>
<protein>
    <recommendedName>
        <fullName evidence="6">tRNA pseudouridine synthase C</fullName>
        <ecNumber evidence="5">5.4.99.26</ecNumber>
    </recommendedName>
    <alternativeName>
        <fullName evidence="8">tRNA pseudouridine(65) synthase</fullName>
    </alternativeName>
    <alternativeName>
        <fullName evidence="9">tRNA pseudouridylate synthase C</fullName>
    </alternativeName>
    <alternativeName>
        <fullName evidence="7">tRNA-uridine isomerase C</fullName>
    </alternativeName>
</protein>
<evidence type="ECO:0000256" key="9">
    <source>
        <dbReference type="ARBA" id="ARBA00043049"/>
    </source>
</evidence>
<dbReference type="EC" id="5.4.99.26" evidence="5"/>
<dbReference type="InterPro" id="IPR006224">
    <property type="entry name" value="PsdUridine_synth_RluA-like_CS"/>
</dbReference>
<accession>F2K439</accession>
<dbReference type="Proteomes" id="UP000001062">
    <property type="component" value="Chromosome"/>
</dbReference>
<evidence type="ECO:0000256" key="8">
    <source>
        <dbReference type="ARBA" id="ARBA00041975"/>
    </source>
</evidence>
<keyword evidence="2" id="KW-0413">Isomerase</keyword>
<evidence type="ECO:0000256" key="4">
    <source>
        <dbReference type="ARBA" id="ARBA00037670"/>
    </source>
</evidence>
<comment type="function">
    <text evidence="4">Responsible for synthesis of pseudouridine from uracil-65 in transfer RNAs.</text>
</comment>
<dbReference type="GO" id="GO:0003723">
    <property type="term" value="F:RNA binding"/>
    <property type="evidence" value="ECO:0007669"/>
    <property type="project" value="InterPro"/>
</dbReference>
<evidence type="ECO:0000256" key="5">
    <source>
        <dbReference type="ARBA" id="ARBA00038943"/>
    </source>
</evidence>
<dbReference type="InterPro" id="IPR050188">
    <property type="entry name" value="RluA_PseudoU_synthase"/>
</dbReference>
<dbReference type="RefSeq" id="WP_013661286.1">
    <property type="nucleotide sequence ID" value="NC_015276.1"/>
</dbReference>
<feature type="domain" description="Pseudouridine synthase RsuA/RluA-like" evidence="10">
    <location>
        <begin position="11"/>
        <end position="170"/>
    </location>
</feature>
<dbReference type="AlphaFoldDB" id="F2K439"/>
<dbReference type="PANTHER" id="PTHR21600">
    <property type="entry name" value="MITOCHONDRIAL RNA PSEUDOURIDINE SYNTHASE"/>
    <property type="match status" value="1"/>
</dbReference>
<dbReference type="HOGENOM" id="CLU_016902_11_4_6"/>
<dbReference type="OrthoDB" id="9807829at2"/>
<evidence type="ECO:0000256" key="2">
    <source>
        <dbReference type="ARBA" id="ARBA00023235"/>
    </source>
</evidence>
<evidence type="ECO:0000256" key="7">
    <source>
        <dbReference type="ARBA" id="ARBA00041803"/>
    </source>
</evidence>
<evidence type="ECO:0000259" key="10">
    <source>
        <dbReference type="Pfam" id="PF00849"/>
    </source>
</evidence>
<reference evidence="11 12" key="1">
    <citation type="journal article" date="2012" name="Stand. Genomic Sci.">
        <title>Complete genome sequence of the melanogenic marine bacterium Marinomonas mediterranea type strain (MMB-1(T)).</title>
        <authorList>
            <person name="Lucas-Elio P."/>
            <person name="Goodwin L."/>
            <person name="Woyke T."/>
            <person name="Pitluck S."/>
            <person name="Nolan M."/>
            <person name="Kyrpides N.C."/>
            <person name="Detter J.C."/>
            <person name="Copeland A."/>
            <person name="Teshima H."/>
            <person name="Bruce D."/>
            <person name="Detter C."/>
            <person name="Tapia R."/>
            <person name="Han S."/>
            <person name="Land M.L."/>
            <person name="Ivanova N."/>
            <person name="Mikhailova N."/>
            <person name="Johnston A.W."/>
            <person name="Sanchez-Amat A."/>
        </authorList>
    </citation>
    <scope>NUCLEOTIDE SEQUENCE [LARGE SCALE GENOMIC DNA]</scope>
    <source>
        <strain evidence="12">ATCC 700492 / JCM 21426 / NBRC 103028 / MMB-1</strain>
    </source>
</reference>
<evidence type="ECO:0000256" key="6">
    <source>
        <dbReference type="ARBA" id="ARBA00040675"/>
    </source>
</evidence>
<gene>
    <name evidence="11" type="ordered locus">Marme_2138</name>
</gene>
<dbReference type="Pfam" id="PF00849">
    <property type="entry name" value="PseudoU_synth_2"/>
    <property type="match status" value="1"/>
</dbReference>
<dbReference type="GO" id="GO:0160149">
    <property type="term" value="F:tRNA pseudouridine(65) synthase activity"/>
    <property type="evidence" value="ECO:0007669"/>
    <property type="project" value="UniProtKB-EC"/>
</dbReference>
<evidence type="ECO:0000256" key="1">
    <source>
        <dbReference type="ARBA" id="ARBA00022694"/>
    </source>
</evidence>
<name>F2K439_MARM1</name>
<dbReference type="GO" id="GO:0008033">
    <property type="term" value="P:tRNA processing"/>
    <property type="evidence" value="ECO:0007669"/>
    <property type="project" value="UniProtKB-KW"/>
</dbReference>
<dbReference type="PANTHER" id="PTHR21600:SF56">
    <property type="entry name" value="TRNA PSEUDOURIDINE SYNTHASE C"/>
    <property type="match status" value="1"/>
</dbReference>
<organism evidence="11 12">
    <name type="scientific">Marinomonas mediterranea (strain ATCC 700492 / JCM 21426 / NBRC 103028 / MMB-1)</name>
    <dbReference type="NCBI Taxonomy" id="717774"/>
    <lineage>
        <taxon>Bacteria</taxon>
        <taxon>Pseudomonadati</taxon>
        <taxon>Pseudomonadota</taxon>
        <taxon>Gammaproteobacteria</taxon>
        <taxon>Oceanospirillales</taxon>
        <taxon>Oceanospirillaceae</taxon>
        <taxon>Marinomonas</taxon>
    </lineage>
</organism>
<dbReference type="InterPro" id="IPR006145">
    <property type="entry name" value="PsdUridine_synth_RsuA/RluA"/>
</dbReference>
<comment type="catalytic activity">
    <reaction evidence="3">
        <text>uridine(65) in tRNA = pseudouridine(65) in tRNA</text>
        <dbReference type="Rhea" id="RHEA:42536"/>
        <dbReference type="Rhea" id="RHEA-COMP:10103"/>
        <dbReference type="Rhea" id="RHEA-COMP:10104"/>
        <dbReference type="ChEBI" id="CHEBI:65314"/>
        <dbReference type="ChEBI" id="CHEBI:65315"/>
        <dbReference type="EC" id="5.4.99.26"/>
    </reaction>
</comment>
<evidence type="ECO:0000313" key="12">
    <source>
        <dbReference type="Proteomes" id="UP000001062"/>
    </source>
</evidence>
<dbReference type="GO" id="GO:0000455">
    <property type="term" value="P:enzyme-directed rRNA pseudouridine synthesis"/>
    <property type="evidence" value="ECO:0007669"/>
    <property type="project" value="TreeGrafter"/>
</dbReference>
<proteinExistence type="predicted"/>
<evidence type="ECO:0000256" key="3">
    <source>
        <dbReference type="ARBA" id="ARBA00036607"/>
    </source>
</evidence>
<dbReference type="SUPFAM" id="SSF55120">
    <property type="entry name" value="Pseudouridine synthase"/>
    <property type="match status" value="1"/>
</dbReference>
<dbReference type="PROSITE" id="PS01129">
    <property type="entry name" value="PSI_RLU"/>
    <property type="match status" value="1"/>
</dbReference>
<dbReference type="eggNOG" id="COG0564">
    <property type="taxonomic scope" value="Bacteria"/>
</dbReference>
<keyword evidence="12" id="KW-1185">Reference proteome</keyword>
<evidence type="ECO:0000313" key="11">
    <source>
        <dbReference type="EMBL" id="ADZ91381.1"/>
    </source>
</evidence>
<dbReference type="InterPro" id="IPR020103">
    <property type="entry name" value="PsdUridine_synth_cat_dom_sf"/>
</dbReference>
<sequence>MLEILYQDDFLVAVNKPSGLLVHRTELARGEMEAAVQLLRDQIGQRVYPVHRLDRGTSGVLLMTLDSESASQLGEQFMNREVKKEYSTLVRGHIHDSGSIDYPLAKLNEEKGRSRFKIEGTEQECVSHYELIEKYTVPIPVSKYPSTRLSHIKVRPEQGRKHQIRRHFKHVFHPLIGDTRYGCRHCNHVFRETYNPDLRLMLHSASLTVTHPKSGDNLTITSDNRGVFDDFLAFIEPYALKHSDIAQDSN</sequence>
<keyword evidence="1" id="KW-0819">tRNA processing</keyword>
<dbReference type="STRING" id="717774.Marme_2138"/>